<organism evidence="3 4">
    <name type="scientific">Lithohypha guttulata</name>
    <dbReference type="NCBI Taxonomy" id="1690604"/>
    <lineage>
        <taxon>Eukaryota</taxon>
        <taxon>Fungi</taxon>
        <taxon>Dikarya</taxon>
        <taxon>Ascomycota</taxon>
        <taxon>Pezizomycotina</taxon>
        <taxon>Eurotiomycetes</taxon>
        <taxon>Chaetothyriomycetidae</taxon>
        <taxon>Chaetothyriales</taxon>
        <taxon>Trichomeriaceae</taxon>
        <taxon>Lithohypha</taxon>
    </lineage>
</organism>
<evidence type="ECO:0000313" key="4">
    <source>
        <dbReference type="Proteomes" id="UP001345013"/>
    </source>
</evidence>
<feature type="transmembrane region" description="Helical" evidence="2">
    <location>
        <begin position="145"/>
        <end position="163"/>
    </location>
</feature>
<evidence type="ECO:0000256" key="2">
    <source>
        <dbReference type="SAM" id="Phobius"/>
    </source>
</evidence>
<proteinExistence type="predicted"/>
<evidence type="ECO:0000313" key="3">
    <source>
        <dbReference type="EMBL" id="KAK5100957.1"/>
    </source>
</evidence>
<dbReference type="Proteomes" id="UP001345013">
    <property type="component" value="Unassembled WGS sequence"/>
</dbReference>
<name>A0ABR0KP38_9EURO</name>
<comment type="caution">
    <text evidence="3">The sequence shown here is derived from an EMBL/GenBank/DDBJ whole genome shotgun (WGS) entry which is preliminary data.</text>
</comment>
<reference evidence="3 4" key="1">
    <citation type="submission" date="2023-08" db="EMBL/GenBank/DDBJ databases">
        <title>Black Yeasts Isolated from many extreme environments.</title>
        <authorList>
            <person name="Coleine C."/>
            <person name="Stajich J.E."/>
            <person name="Selbmann L."/>
        </authorList>
    </citation>
    <scope>NUCLEOTIDE SEQUENCE [LARGE SCALE GENOMIC DNA]</scope>
    <source>
        <strain evidence="3 4">CCFEE 5885</strain>
    </source>
</reference>
<keyword evidence="2" id="KW-0812">Transmembrane</keyword>
<keyword evidence="2" id="KW-0472">Membrane</keyword>
<feature type="transmembrane region" description="Helical" evidence="2">
    <location>
        <begin position="112"/>
        <end position="133"/>
    </location>
</feature>
<protein>
    <recommendedName>
        <fullName evidence="5">Transmembrane protein</fullName>
    </recommendedName>
</protein>
<feature type="compositionally biased region" description="Polar residues" evidence="1">
    <location>
        <begin position="171"/>
        <end position="184"/>
    </location>
</feature>
<evidence type="ECO:0000256" key="1">
    <source>
        <dbReference type="SAM" id="MobiDB-lite"/>
    </source>
</evidence>
<keyword evidence="4" id="KW-1185">Reference proteome</keyword>
<gene>
    <name evidence="3" type="ORF">LTR24_000805</name>
</gene>
<dbReference type="EMBL" id="JAVRRG010000005">
    <property type="protein sequence ID" value="KAK5100957.1"/>
    <property type="molecule type" value="Genomic_DNA"/>
</dbReference>
<keyword evidence="2" id="KW-1133">Transmembrane helix</keyword>
<accession>A0ABR0KP38</accession>
<feature type="transmembrane region" description="Helical" evidence="2">
    <location>
        <begin position="68"/>
        <end position="91"/>
    </location>
</feature>
<sequence length="221" mass="24618">MEDDERTLVEIASCLKSTSTACSSYVISHMGGRGVRAALRLSEFILSFETTFSVLLVLYHQNLEHNKFVLALIGLGVLCIIWSLGAFFRGLMDFHWDVNDELDHSEKWRKRALIADAGLAVAWIVMFSLLVNFADSDGGPPWVDVFFNIPLFIATAVADWATLKRSQQKKAANINTGQPASDSGGNFREPEANTTWTPAFRQAAELQEDIQRIELPANVRV</sequence>
<feature type="transmembrane region" description="Helical" evidence="2">
    <location>
        <begin position="44"/>
        <end position="62"/>
    </location>
</feature>
<feature type="region of interest" description="Disordered" evidence="1">
    <location>
        <begin position="171"/>
        <end position="192"/>
    </location>
</feature>
<evidence type="ECO:0008006" key="5">
    <source>
        <dbReference type="Google" id="ProtNLM"/>
    </source>
</evidence>